<protein>
    <submittedName>
        <fullName evidence="2">Uncharacterized protein</fullName>
    </submittedName>
</protein>
<reference evidence="2 3" key="1">
    <citation type="journal article" date="2012" name="Genome Biol.">
        <title>Genome and low-iron response of an oceanic diatom adapted to chronic iron limitation.</title>
        <authorList>
            <person name="Lommer M."/>
            <person name="Specht M."/>
            <person name="Roy A.S."/>
            <person name="Kraemer L."/>
            <person name="Andreson R."/>
            <person name="Gutowska M.A."/>
            <person name="Wolf J."/>
            <person name="Bergner S.V."/>
            <person name="Schilhabel M.B."/>
            <person name="Klostermeier U.C."/>
            <person name="Beiko R.G."/>
            <person name="Rosenstiel P."/>
            <person name="Hippler M."/>
            <person name="Laroche J."/>
        </authorList>
    </citation>
    <scope>NUCLEOTIDE SEQUENCE [LARGE SCALE GENOMIC DNA]</scope>
    <source>
        <strain evidence="2 3">CCMP1005</strain>
    </source>
</reference>
<keyword evidence="3" id="KW-1185">Reference proteome</keyword>
<sequence length="821" mass="92552">EEEEVDTSNFKIIDSWWDKREDRRWGVNENMNNPNEVKFMTSRYTTVTLASLRGQFFFGNDPGHTNLAAFTLHYLDKDYNLYIVPIEIRNTVMDVLTFTNGDYFAQSGVNELNHKTRQWAKPIADIFEAMSLQTHQTSVLTDFSKSIQAIAFNKDRLWGEMRRGRWNRGKFGVRIRKEKYFSHIGNALHQAGRSSEGRPLVIMGNAHISSNMRGTRSAPVVRFRTELRLATTLIMGDESRTSIIDSLTGTLTNQVYRRDCDGRDKAVRGLLASRAKARRGSELAKRLGVAQLAKCLIDRDMNGAIGIVISLLFNPPIYNSTDRKKLSERRGRTYIGSGGPGIEARNQMSGLISELCRQLSRQLRMWERSLYDQKRQGMQFEEELQDNFWDGALEMSIHVDIGMLSDLSSGKRKWKDIRRNFLPQISPGNAVSWIPRQFRCCTRIGSEYLFIPSYFKIDGGRWEFVGIHRITRADSITFVVFTPDTDVFSAIRNVIEGKTTLHLTGDEMNEDLTDEATKVEMPRGYTLGQETGWIQAEASYPPGYSNDPKSDGLIMILELAVVVNMVVVDRQQIGQCLLRLCQWRDRISESELRELNQFVSQPWKQLFSSESNQPTWMENVINGPPPTVQDEGLSEPAENEVSANGAIEVNKEAEYADNQGDGDMEDPALLGNGGDGVDAFVVNDAENAGAVRAIEANDEAGSADDHGDGGTEDPALPNNDQQSFASSDYGDGGDGVEPFIHDNDVQNYDMTDMWFELMAIVHSMVSEYEDITDKLSKIFEKMLIVHPHNGRQQGVNQRVHASLVSEVVLIDVVPISMQDTL</sequence>
<feature type="non-terminal residue" evidence="2">
    <location>
        <position position="1"/>
    </location>
</feature>
<proteinExistence type="predicted"/>
<evidence type="ECO:0000256" key="1">
    <source>
        <dbReference type="SAM" id="MobiDB-lite"/>
    </source>
</evidence>
<accession>K0TBH3</accession>
<gene>
    <name evidence="2" type="ORF">THAOC_03443</name>
</gene>
<dbReference type="Proteomes" id="UP000266841">
    <property type="component" value="Unassembled WGS sequence"/>
</dbReference>
<evidence type="ECO:0000313" key="3">
    <source>
        <dbReference type="Proteomes" id="UP000266841"/>
    </source>
</evidence>
<evidence type="ECO:0000313" key="2">
    <source>
        <dbReference type="EMBL" id="EJK74850.1"/>
    </source>
</evidence>
<dbReference type="EMBL" id="AGNL01003316">
    <property type="protein sequence ID" value="EJK74850.1"/>
    <property type="molecule type" value="Genomic_DNA"/>
</dbReference>
<dbReference type="AlphaFoldDB" id="K0TBH3"/>
<comment type="caution">
    <text evidence="2">The sequence shown here is derived from an EMBL/GenBank/DDBJ whole genome shotgun (WGS) entry which is preliminary data.</text>
</comment>
<feature type="region of interest" description="Disordered" evidence="1">
    <location>
        <begin position="699"/>
        <end position="740"/>
    </location>
</feature>
<organism evidence="2 3">
    <name type="scientific">Thalassiosira oceanica</name>
    <name type="common">Marine diatom</name>
    <dbReference type="NCBI Taxonomy" id="159749"/>
    <lineage>
        <taxon>Eukaryota</taxon>
        <taxon>Sar</taxon>
        <taxon>Stramenopiles</taxon>
        <taxon>Ochrophyta</taxon>
        <taxon>Bacillariophyta</taxon>
        <taxon>Coscinodiscophyceae</taxon>
        <taxon>Thalassiosirophycidae</taxon>
        <taxon>Thalassiosirales</taxon>
        <taxon>Thalassiosiraceae</taxon>
        <taxon>Thalassiosira</taxon>
    </lineage>
</organism>
<name>K0TBH3_THAOC</name>